<gene>
    <name evidence="4" type="ORF">IAC10_12030</name>
</gene>
<keyword evidence="1" id="KW-0677">Repeat</keyword>
<reference evidence="4" key="1">
    <citation type="submission" date="2020-10" db="EMBL/GenBank/DDBJ databases">
        <authorList>
            <person name="Gilroy R."/>
        </authorList>
    </citation>
    <scope>NUCLEOTIDE SEQUENCE</scope>
    <source>
        <strain evidence="4">6276</strain>
    </source>
</reference>
<feature type="transmembrane region" description="Helical" evidence="2">
    <location>
        <begin position="132"/>
        <end position="153"/>
    </location>
</feature>
<organism evidence="4 5">
    <name type="scientific">Candidatus Scatousia excrementigallinarum</name>
    <dbReference type="NCBI Taxonomy" id="2840935"/>
    <lineage>
        <taxon>Bacteria</taxon>
        <taxon>Candidatus Scatousia</taxon>
    </lineage>
</organism>
<dbReference type="Gene3D" id="2.180.10.10">
    <property type="entry name" value="RHS repeat-associated core"/>
    <property type="match status" value="1"/>
</dbReference>
<keyword evidence="2" id="KW-0812">Transmembrane</keyword>
<feature type="domain" description="Teneurin-like YD-shell" evidence="3">
    <location>
        <begin position="22"/>
        <end position="118"/>
    </location>
</feature>
<name>A0A9D1F1N3_9BACT</name>
<evidence type="ECO:0000256" key="1">
    <source>
        <dbReference type="ARBA" id="ARBA00022737"/>
    </source>
</evidence>
<evidence type="ECO:0000256" key="2">
    <source>
        <dbReference type="SAM" id="Phobius"/>
    </source>
</evidence>
<dbReference type="InterPro" id="IPR022385">
    <property type="entry name" value="Rhs_assc_core"/>
</dbReference>
<reference evidence="4" key="2">
    <citation type="journal article" date="2021" name="PeerJ">
        <title>Extensive microbial diversity within the chicken gut microbiome revealed by metagenomics and culture.</title>
        <authorList>
            <person name="Gilroy R."/>
            <person name="Ravi A."/>
            <person name="Getino M."/>
            <person name="Pursley I."/>
            <person name="Horton D.L."/>
            <person name="Alikhan N.F."/>
            <person name="Baker D."/>
            <person name="Gharbi K."/>
            <person name="Hall N."/>
            <person name="Watson M."/>
            <person name="Adriaenssens E.M."/>
            <person name="Foster-Nyarko E."/>
            <person name="Jarju S."/>
            <person name="Secka A."/>
            <person name="Antonio M."/>
            <person name="Oren A."/>
            <person name="Chaudhuri R.R."/>
            <person name="La Ragione R."/>
            <person name="Hildebrand F."/>
            <person name="Pallen M.J."/>
        </authorList>
    </citation>
    <scope>NUCLEOTIDE SEQUENCE</scope>
    <source>
        <strain evidence="4">6276</strain>
    </source>
</reference>
<dbReference type="EMBL" id="DVIU01000240">
    <property type="protein sequence ID" value="HIS37332.1"/>
    <property type="molecule type" value="Genomic_DNA"/>
</dbReference>
<dbReference type="AlphaFoldDB" id="A0A9D1F1N3"/>
<keyword evidence="2" id="KW-0472">Membrane</keyword>
<evidence type="ECO:0000313" key="4">
    <source>
        <dbReference type="EMBL" id="HIS37332.1"/>
    </source>
</evidence>
<dbReference type="InterPro" id="IPR050708">
    <property type="entry name" value="T6SS_VgrG/RHS"/>
</dbReference>
<sequence length="337" mass="36676">MINARPLFLGRRSDKYIILIPLDSNGNVVVKYKYDAWGNHAVLNPDGIENENSTFIGNVNPFRYRGYYYDTETGLYYLKSRYYDPETGRFITIDDVSYLAPDTINGLNLYAYCGNNPVMNTDPNGTFMLSSFLLGLGIAAAIGAGVGAVSYVASEAISFVITGEWTWSWGMFAGSVLGGAIGGAISFLFPGIGLTGGAFITGVLSTSIGMGLENAFGEANHSIGNIIFNSLLNGVLSAGFAKLTSLIKIPKFTGRGSISQVARQMNTKFYRGRKVGHIKLKTFMKLGAYESAYSVFTTIVSGLLDAFEYFRNIDKYAIPGQFPGIQPETFPYTPLYP</sequence>
<keyword evidence="2" id="KW-1133">Transmembrane helix</keyword>
<dbReference type="Proteomes" id="UP000823928">
    <property type="component" value="Unassembled WGS sequence"/>
</dbReference>
<protein>
    <submittedName>
        <fullName evidence="4">RHS repeat-associated core domain-containing protein</fullName>
    </submittedName>
</protein>
<accession>A0A9D1F1N3</accession>
<dbReference type="NCBIfam" id="TIGR03696">
    <property type="entry name" value="Rhs_assc_core"/>
    <property type="match status" value="1"/>
</dbReference>
<dbReference type="InterPro" id="IPR056823">
    <property type="entry name" value="TEN-like_YD-shell"/>
</dbReference>
<comment type="caution">
    <text evidence="4">The sequence shown here is derived from an EMBL/GenBank/DDBJ whole genome shotgun (WGS) entry which is preliminary data.</text>
</comment>
<dbReference type="PANTHER" id="PTHR32305">
    <property type="match status" value="1"/>
</dbReference>
<evidence type="ECO:0000313" key="5">
    <source>
        <dbReference type="Proteomes" id="UP000823928"/>
    </source>
</evidence>
<dbReference type="Pfam" id="PF25023">
    <property type="entry name" value="TEN_YD-shell"/>
    <property type="match status" value="1"/>
</dbReference>
<proteinExistence type="predicted"/>
<evidence type="ECO:0000259" key="3">
    <source>
        <dbReference type="Pfam" id="PF25023"/>
    </source>
</evidence>
<feature type="transmembrane region" description="Helical" evidence="2">
    <location>
        <begin position="165"/>
        <end position="189"/>
    </location>
</feature>
<dbReference type="PANTHER" id="PTHR32305:SF15">
    <property type="entry name" value="PROTEIN RHSA-RELATED"/>
    <property type="match status" value="1"/>
</dbReference>